<reference evidence="1 2" key="1">
    <citation type="journal article" date="2019" name="Sci. Rep.">
        <title>Orb-weaving spider Araneus ventricosus genome elucidates the spidroin gene catalogue.</title>
        <authorList>
            <person name="Kono N."/>
            <person name="Nakamura H."/>
            <person name="Ohtoshi R."/>
            <person name="Moran D.A.P."/>
            <person name="Shinohara A."/>
            <person name="Yoshida Y."/>
            <person name="Fujiwara M."/>
            <person name="Mori M."/>
            <person name="Tomita M."/>
            <person name="Arakawa K."/>
        </authorList>
    </citation>
    <scope>NUCLEOTIDE SEQUENCE [LARGE SCALE GENOMIC DNA]</scope>
</reference>
<evidence type="ECO:0000313" key="1">
    <source>
        <dbReference type="EMBL" id="GBN46717.1"/>
    </source>
</evidence>
<dbReference type="Proteomes" id="UP000499080">
    <property type="component" value="Unassembled WGS sequence"/>
</dbReference>
<protein>
    <submittedName>
        <fullName evidence="1">Uncharacterized protein</fullName>
    </submittedName>
</protein>
<sequence length="86" mass="8996">CSADRRNFASDFCGDPVTNIAAAIDPTFNCSHSPTVSSPVSRLSSPATPLSSPVTGEMVTLLSCSINLQAEIWGLFNPAISLLLTL</sequence>
<evidence type="ECO:0000313" key="2">
    <source>
        <dbReference type="Proteomes" id="UP000499080"/>
    </source>
</evidence>
<comment type="caution">
    <text evidence="1">The sequence shown here is derived from an EMBL/GenBank/DDBJ whole genome shotgun (WGS) entry which is preliminary data.</text>
</comment>
<organism evidence="1 2">
    <name type="scientific">Araneus ventricosus</name>
    <name type="common">Orbweaver spider</name>
    <name type="synonym">Epeira ventricosa</name>
    <dbReference type="NCBI Taxonomy" id="182803"/>
    <lineage>
        <taxon>Eukaryota</taxon>
        <taxon>Metazoa</taxon>
        <taxon>Ecdysozoa</taxon>
        <taxon>Arthropoda</taxon>
        <taxon>Chelicerata</taxon>
        <taxon>Arachnida</taxon>
        <taxon>Araneae</taxon>
        <taxon>Araneomorphae</taxon>
        <taxon>Entelegynae</taxon>
        <taxon>Araneoidea</taxon>
        <taxon>Araneidae</taxon>
        <taxon>Araneus</taxon>
    </lineage>
</organism>
<gene>
    <name evidence="1" type="ORF">AVEN_273936_1</name>
</gene>
<accession>A0A4Y2P8Z5</accession>
<proteinExistence type="predicted"/>
<dbReference type="EMBL" id="BGPR01131405">
    <property type="protein sequence ID" value="GBN46717.1"/>
    <property type="molecule type" value="Genomic_DNA"/>
</dbReference>
<name>A0A4Y2P8Z5_ARAVE</name>
<keyword evidence="2" id="KW-1185">Reference proteome</keyword>
<dbReference type="AlphaFoldDB" id="A0A4Y2P8Z5"/>
<feature type="non-terminal residue" evidence="1">
    <location>
        <position position="1"/>
    </location>
</feature>